<dbReference type="EC" id="4.1.3.27" evidence="2"/>
<dbReference type="STRING" id="304371.MCP_2911"/>
<organism evidence="10 11">
    <name type="scientific">Methanocella paludicola (strain DSM 17711 / JCM 13418 / NBRC 101707 / SANAE)</name>
    <dbReference type="NCBI Taxonomy" id="304371"/>
    <lineage>
        <taxon>Archaea</taxon>
        <taxon>Methanobacteriati</taxon>
        <taxon>Methanobacteriota</taxon>
        <taxon>Stenosarchaea group</taxon>
        <taxon>Methanomicrobia</taxon>
        <taxon>Methanocellales</taxon>
        <taxon>Methanocellaceae</taxon>
        <taxon>Methanocella</taxon>
    </lineage>
</organism>
<evidence type="ECO:0000256" key="4">
    <source>
        <dbReference type="ARBA" id="ARBA00022822"/>
    </source>
</evidence>
<keyword evidence="11" id="KW-1185">Reference proteome</keyword>
<proteinExistence type="predicted"/>
<dbReference type="InParanoid" id="D1Z2R1"/>
<name>D1Z2R1_METPS</name>
<dbReference type="EMBL" id="AP011532">
    <property type="protein sequence ID" value="BAI62983.1"/>
    <property type="molecule type" value="Genomic_DNA"/>
</dbReference>
<dbReference type="InterPro" id="IPR050472">
    <property type="entry name" value="Anth_synth/Amidotransfase"/>
</dbReference>
<dbReference type="NCBIfam" id="TIGR00566">
    <property type="entry name" value="trpG_papA"/>
    <property type="match status" value="1"/>
</dbReference>
<keyword evidence="6" id="KW-0057">Aromatic amino acid biosynthesis</keyword>
<comment type="catalytic activity">
    <reaction evidence="8">
        <text>chorismate + L-glutamine = anthranilate + pyruvate + L-glutamate + H(+)</text>
        <dbReference type="Rhea" id="RHEA:21732"/>
        <dbReference type="ChEBI" id="CHEBI:15361"/>
        <dbReference type="ChEBI" id="CHEBI:15378"/>
        <dbReference type="ChEBI" id="CHEBI:16567"/>
        <dbReference type="ChEBI" id="CHEBI:29748"/>
        <dbReference type="ChEBI" id="CHEBI:29985"/>
        <dbReference type="ChEBI" id="CHEBI:58359"/>
        <dbReference type="EC" id="4.1.3.27"/>
    </reaction>
</comment>
<evidence type="ECO:0000256" key="2">
    <source>
        <dbReference type="ARBA" id="ARBA00012266"/>
    </source>
</evidence>
<dbReference type="AlphaFoldDB" id="D1Z2R1"/>
<keyword evidence="4" id="KW-0822">Tryptophan biosynthesis</keyword>
<gene>
    <name evidence="10" type="primary">trpG</name>
    <name evidence="10" type="ordered locus">MCP_2911</name>
</gene>
<dbReference type="InterPro" id="IPR017926">
    <property type="entry name" value="GATASE"/>
</dbReference>
<sequence>MKVLIVDNVDSFVYNLYQYVGELGGEPEVVPNTITVDEVLERAPDRIILSPGPGKPEDSGSCVDIIKKVGPSIPIMGVCLGHQAIGIAFGGVVSRAFSPLHGKSSSIRHDGKGIYAGIRDSITAARYHSLTVKQQGLPDCLMITAKSDDGEIMGIRHREYPIEGVQFHPESILTDYGKVLLKNFLYRGI</sequence>
<evidence type="ECO:0000256" key="8">
    <source>
        <dbReference type="ARBA" id="ARBA00047683"/>
    </source>
</evidence>
<dbReference type="GO" id="GO:0005829">
    <property type="term" value="C:cytosol"/>
    <property type="evidence" value="ECO:0007669"/>
    <property type="project" value="TreeGrafter"/>
</dbReference>
<evidence type="ECO:0000256" key="7">
    <source>
        <dbReference type="ARBA" id="ARBA00023239"/>
    </source>
</evidence>
<dbReference type="CDD" id="cd01743">
    <property type="entry name" value="GATase1_Anthranilate_Synthase"/>
    <property type="match status" value="1"/>
</dbReference>
<keyword evidence="7" id="KW-0456">Lyase</keyword>
<dbReference type="Proteomes" id="UP000001882">
    <property type="component" value="Chromosome"/>
</dbReference>
<dbReference type="PANTHER" id="PTHR43418:SF4">
    <property type="entry name" value="MULTIFUNCTIONAL TRYPTOPHAN BIOSYNTHESIS PROTEIN"/>
    <property type="match status" value="1"/>
</dbReference>
<dbReference type="OrthoDB" id="3321at2157"/>
<dbReference type="MEROPS" id="C26.959"/>
<dbReference type="PRINTS" id="PR00099">
    <property type="entry name" value="CPSGATASE"/>
</dbReference>
<dbReference type="PRINTS" id="PR00097">
    <property type="entry name" value="ANTSNTHASEII"/>
</dbReference>
<evidence type="ECO:0000259" key="9">
    <source>
        <dbReference type="Pfam" id="PF00117"/>
    </source>
</evidence>
<accession>D1Z2R1</accession>
<keyword evidence="3" id="KW-0028">Amino-acid biosynthesis</keyword>
<dbReference type="KEGG" id="mpd:MCP_2911"/>
<dbReference type="FunFam" id="3.40.50.880:FF:000003">
    <property type="entry name" value="Anthranilate synthase component II"/>
    <property type="match status" value="1"/>
</dbReference>
<dbReference type="SUPFAM" id="SSF52317">
    <property type="entry name" value="Class I glutamine amidotransferase-like"/>
    <property type="match status" value="1"/>
</dbReference>
<evidence type="ECO:0000256" key="1">
    <source>
        <dbReference type="ARBA" id="ARBA00004873"/>
    </source>
</evidence>
<dbReference type="PANTHER" id="PTHR43418">
    <property type="entry name" value="MULTIFUNCTIONAL TRYPTOPHAN BIOSYNTHESIS PROTEIN-RELATED"/>
    <property type="match status" value="1"/>
</dbReference>
<dbReference type="FunCoup" id="D1Z2R1">
    <property type="interactions" value="88"/>
</dbReference>
<dbReference type="GO" id="GO:0004049">
    <property type="term" value="F:anthranilate synthase activity"/>
    <property type="evidence" value="ECO:0007669"/>
    <property type="project" value="UniProtKB-EC"/>
</dbReference>
<evidence type="ECO:0000313" key="10">
    <source>
        <dbReference type="EMBL" id="BAI62983.1"/>
    </source>
</evidence>
<dbReference type="PROSITE" id="PS51273">
    <property type="entry name" value="GATASE_TYPE_1"/>
    <property type="match status" value="1"/>
</dbReference>
<dbReference type="Gene3D" id="3.40.50.880">
    <property type="match status" value="1"/>
</dbReference>
<dbReference type="RefSeq" id="WP_012901653.1">
    <property type="nucleotide sequence ID" value="NC_013665.1"/>
</dbReference>
<dbReference type="eggNOG" id="arCOG00086">
    <property type="taxonomic scope" value="Archaea"/>
</dbReference>
<protein>
    <recommendedName>
        <fullName evidence="2">anthranilate synthase</fullName>
        <ecNumber evidence="2">4.1.3.27</ecNumber>
    </recommendedName>
</protein>
<reference evidence="10 11" key="1">
    <citation type="journal article" date="2007" name="Appl. Environ. Microbiol.">
        <title>Isolation of key methanogens for global methane emission from rice paddy fields: a novel isolate affiliated with the clone cluster rice cluster I.</title>
        <authorList>
            <person name="Sakai S."/>
            <person name="Imachi H."/>
            <person name="Sekiguchi Y."/>
            <person name="Ohashi A."/>
            <person name="Harada H."/>
            <person name="Kamagata Y."/>
        </authorList>
    </citation>
    <scope>NUCLEOTIDE SEQUENCE [LARGE SCALE GENOMIC DNA]</scope>
    <source>
        <strain evidence="11">DSM 17711 / JCM 13418 / NBRC 101707 / SANAE</strain>
    </source>
</reference>
<evidence type="ECO:0000256" key="3">
    <source>
        <dbReference type="ARBA" id="ARBA00022605"/>
    </source>
</evidence>
<dbReference type="GO" id="GO:0000162">
    <property type="term" value="P:L-tryptophan biosynthetic process"/>
    <property type="evidence" value="ECO:0007669"/>
    <property type="project" value="UniProtKB-KW"/>
</dbReference>
<dbReference type="InterPro" id="IPR029062">
    <property type="entry name" value="Class_I_gatase-like"/>
</dbReference>
<dbReference type="GeneID" id="8683218"/>
<dbReference type="PATRIC" id="fig|304371.9.peg.2980"/>
<dbReference type="PRINTS" id="PR00096">
    <property type="entry name" value="GATASE"/>
</dbReference>
<evidence type="ECO:0000256" key="6">
    <source>
        <dbReference type="ARBA" id="ARBA00023141"/>
    </source>
</evidence>
<dbReference type="InterPro" id="IPR006221">
    <property type="entry name" value="TrpG/PapA_dom"/>
</dbReference>
<comment type="pathway">
    <text evidence="1">Amino-acid biosynthesis; L-tryptophan biosynthesis; L-tryptophan from chorismate: step 1/5.</text>
</comment>
<evidence type="ECO:0000313" key="11">
    <source>
        <dbReference type="Proteomes" id="UP000001882"/>
    </source>
</evidence>
<dbReference type="Pfam" id="PF00117">
    <property type="entry name" value="GATase"/>
    <property type="match status" value="1"/>
</dbReference>
<reference evidence="11" key="3">
    <citation type="journal article" date="2011" name="PLoS ONE">
        <title>Genome sequence of a mesophilic hydrogenotrophic methanogen Methanocella paludicola, the first cultivated representative of the order Methanocellales.</title>
        <authorList>
            <person name="Sakai S."/>
            <person name="Takaki Y."/>
            <person name="Shimamura S."/>
            <person name="Sekine M."/>
            <person name="Tajima T."/>
            <person name="Kosugi H."/>
            <person name="Ichikawa N."/>
            <person name="Tasumi E."/>
            <person name="Hiraki A.T."/>
            <person name="Shimizu A."/>
            <person name="Kato Y."/>
            <person name="Nishiko R."/>
            <person name="Mori K."/>
            <person name="Fujita N."/>
            <person name="Imachi H."/>
            <person name="Takai K."/>
        </authorList>
    </citation>
    <scope>NUCLEOTIDE SEQUENCE [LARGE SCALE GENOMIC DNA]</scope>
    <source>
        <strain evidence="11">DSM 17711 / JCM 13418 / NBRC 101707 / SANAE</strain>
    </source>
</reference>
<evidence type="ECO:0000256" key="5">
    <source>
        <dbReference type="ARBA" id="ARBA00022962"/>
    </source>
</evidence>
<reference evidence="10 11" key="2">
    <citation type="journal article" date="2008" name="Int. J. Syst. Evol. Microbiol.">
        <title>Methanocella paludicola gen. nov., sp. nov., a methane-producing archaeon, the first isolate of the lineage 'Rice Cluster I', and proposal of the new archaeal order Methanocellales ord. nov.</title>
        <authorList>
            <person name="Sakai S."/>
            <person name="Imachi H."/>
            <person name="Hanada S."/>
            <person name="Ohashi A."/>
            <person name="Harada H."/>
            <person name="Kamagata Y."/>
        </authorList>
    </citation>
    <scope>NUCLEOTIDE SEQUENCE [LARGE SCALE GENOMIC DNA]</scope>
    <source>
        <strain evidence="11">DSM 17711 / JCM 13418 / NBRC 101707 / SANAE</strain>
    </source>
</reference>
<keyword evidence="5" id="KW-0315">Glutamine amidotransferase</keyword>
<feature type="domain" description="Glutamine amidotransferase" evidence="9">
    <location>
        <begin position="4"/>
        <end position="186"/>
    </location>
</feature>